<evidence type="ECO:0000313" key="5">
    <source>
        <dbReference type="Proteomes" id="UP000184204"/>
    </source>
</evidence>
<keyword evidence="2" id="KW-0378">Hydrolase</keyword>
<feature type="domain" description="Uracil-DNA glycosylase-like" evidence="1">
    <location>
        <begin position="14"/>
        <end position="164"/>
    </location>
</feature>
<proteinExistence type="predicted"/>
<dbReference type="InterPro" id="IPR026353">
    <property type="entry name" value="Hypoxan-DNA_Glyclase"/>
</dbReference>
<dbReference type="AlphaFoldDB" id="A0A110A7H2"/>
<dbReference type="SMART" id="SM00986">
    <property type="entry name" value="UDG"/>
    <property type="match status" value="1"/>
</dbReference>
<reference evidence="2 4" key="1">
    <citation type="journal article" date="2016" name="Genome Announc.">
        <title>Complete Genome Sequence of the Amino Acid-Fermenting Clostridium propionicum X2 (DSM 1682).</title>
        <authorList>
            <person name="Poehlein A."/>
            <person name="Schlien K."/>
            <person name="Chowdhury N.P."/>
            <person name="Gottschalk G."/>
            <person name="Buckel W."/>
            <person name="Daniel R."/>
        </authorList>
    </citation>
    <scope>NUCLEOTIDE SEQUENCE [LARGE SCALE GENOMIC DNA]</scope>
    <source>
        <strain evidence="2 4">X2</strain>
    </source>
</reference>
<dbReference type="Gene3D" id="3.40.470.10">
    <property type="entry name" value="Uracil-DNA glycosylase-like domain"/>
    <property type="match status" value="1"/>
</dbReference>
<dbReference type="EMBL" id="FQUA01000003">
    <property type="protein sequence ID" value="SHE55359.1"/>
    <property type="molecule type" value="Genomic_DNA"/>
</dbReference>
<reference evidence="5" key="4">
    <citation type="submission" date="2016-11" db="EMBL/GenBank/DDBJ databases">
        <authorList>
            <person name="Jaros S."/>
            <person name="Januszkiewicz K."/>
            <person name="Wedrychowicz H."/>
        </authorList>
    </citation>
    <scope>NUCLEOTIDE SEQUENCE [LARGE SCALE GENOMIC DNA]</scope>
    <source>
        <strain evidence="5">DSM 1682</strain>
    </source>
</reference>
<evidence type="ECO:0000313" key="2">
    <source>
        <dbReference type="EMBL" id="AMJ42275.1"/>
    </source>
</evidence>
<sequence length="168" mass="18765">MKEIPWERVTQKFLPVCNQNSKVLILGTAPSLKSRENQFYYGHPQNRFWKVLAGVTGVALPQSNEEKKAFLLAQGIALYDVILSCDIQGSSDSSIRNVVPTDLSTIFQTTGKIPIFGNGGTAFRLYQKHQQKITGIPMVQLPSTSPANATWNLERLIEAWGKELQVFL</sequence>
<organism evidence="3 5">
    <name type="scientific">Anaerotignum propionicum DSM 1682</name>
    <dbReference type="NCBI Taxonomy" id="991789"/>
    <lineage>
        <taxon>Bacteria</taxon>
        <taxon>Bacillati</taxon>
        <taxon>Bacillota</taxon>
        <taxon>Clostridia</taxon>
        <taxon>Lachnospirales</taxon>
        <taxon>Anaerotignaceae</taxon>
        <taxon>Anaerotignum</taxon>
    </lineage>
</organism>
<dbReference type="SMART" id="SM00987">
    <property type="entry name" value="UreE_C"/>
    <property type="match status" value="1"/>
</dbReference>
<name>A0A110A7H2_ANAPI</name>
<dbReference type="SUPFAM" id="SSF52141">
    <property type="entry name" value="Uracil-DNA glycosylase-like"/>
    <property type="match status" value="1"/>
</dbReference>
<dbReference type="Proteomes" id="UP000184204">
    <property type="component" value="Unassembled WGS sequence"/>
</dbReference>
<evidence type="ECO:0000259" key="1">
    <source>
        <dbReference type="SMART" id="SM00986"/>
    </source>
</evidence>
<dbReference type="InterPro" id="IPR036895">
    <property type="entry name" value="Uracil-DNA_glycosylase-like_sf"/>
</dbReference>
<dbReference type="NCBIfam" id="TIGR04274">
    <property type="entry name" value="hypoxanDNAglyco"/>
    <property type="match status" value="1"/>
</dbReference>
<dbReference type="InterPro" id="IPR005122">
    <property type="entry name" value="Uracil-DNA_glycosylase-like"/>
</dbReference>
<dbReference type="CDD" id="cd10032">
    <property type="entry name" value="UDG-F6_HDG"/>
    <property type="match status" value="1"/>
</dbReference>
<reference evidence="4" key="2">
    <citation type="submission" date="2016-01" db="EMBL/GenBank/DDBJ databases">
        <authorList>
            <person name="Poehlein A."/>
            <person name="Schlien K."/>
            <person name="Gottschalk G."/>
            <person name="Buckel W."/>
            <person name="Daniel R."/>
        </authorList>
    </citation>
    <scope>NUCLEOTIDE SEQUENCE [LARGE SCALE GENOMIC DNA]</scope>
    <source>
        <strain evidence="4">X2</strain>
    </source>
</reference>
<keyword evidence="4" id="KW-1185">Reference proteome</keyword>
<dbReference type="Proteomes" id="UP000068026">
    <property type="component" value="Chromosome"/>
</dbReference>
<gene>
    <name evidence="2" type="primary">mug</name>
    <name evidence="2" type="ORF">CPRO_27290</name>
    <name evidence="3" type="ORF">SAMN02745151_01094</name>
</gene>
<accession>A0A110A7H2</accession>
<dbReference type="EC" id="3.2.2.28" evidence="2"/>
<dbReference type="Pfam" id="PF03167">
    <property type="entry name" value="UDG"/>
    <property type="match status" value="1"/>
</dbReference>
<dbReference type="OrthoDB" id="9799921at2"/>
<evidence type="ECO:0000313" key="3">
    <source>
        <dbReference type="EMBL" id="SHE55359.1"/>
    </source>
</evidence>
<dbReference type="RefSeq" id="WP_066054075.1">
    <property type="nucleotide sequence ID" value="NZ_CP014223.1"/>
</dbReference>
<keyword evidence="2" id="KW-0326">Glycosidase</keyword>
<protein>
    <submittedName>
        <fullName evidence="2">G/U mismatch-specific DNA glycosylase</fullName>
        <ecNumber evidence="2">3.2.2.28</ecNumber>
    </submittedName>
    <submittedName>
        <fullName evidence="3">G/U mismatch-specific uracil-DNA glycosylase</fullName>
    </submittedName>
</protein>
<dbReference type="GO" id="GO:0016798">
    <property type="term" value="F:hydrolase activity, acting on glycosyl bonds"/>
    <property type="evidence" value="ECO:0007669"/>
    <property type="project" value="UniProtKB-KW"/>
</dbReference>
<dbReference type="KEGG" id="cpro:CPRO_27290"/>
<reference evidence="3" key="3">
    <citation type="submission" date="2016-11" db="EMBL/GenBank/DDBJ databases">
        <authorList>
            <person name="Varghese N."/>
            <person name="Submissions S."/>
        </authorList>
    </citation>
    <scope>NUCLEOTIDE SEQUENCE</scope>
    <source>
        <strain evidence="3">DSM 1682</strain>
    </source>
</reference>
<dbReference type="EMBL" id="CP014223">
    <property type="protein sequence ID" value="AMJ42275.1"/>
    <property type="molecule type" value="Genomic_DNA"/>
</dbReference>
<evidence type="ECO:0000313" key="4">
    <source>
        <dbReference type="Proteomes" id="UP000068026"/>
    </source>
</evidence>